<dbReference type="Proteomes" id="UP000823388">
    <property type="component" value="Chromosome 3N"/>
</dbReference>
<keyword evidence="2" id="KW-1185">Reference proteome</keyword>
<protein>
    <submittedName>
        <fullName evidence="1">Uncharacterized protein</fullName>
    </submittedName>
</protein>
<accession>A0A8T0UEA5</accession>
<reference evidence="1" key="1">
    <citation type="submission" date="2020-05" db="EMBL/GenBank/DDBJ databases">
        <title>WGS assembly of Panicum virgatum.</title>
        <authorList>
            <person name="Lovell J.T."/>
            <person name="Jenkins J."/>
            <person name="Shu S."/>
            <person name="Juenger T.E."/>
            <person name="Schmutz J."/>
        </authorList>
    </citation>
    <scope>NUCLEOTIDE SEQUENCE</scope>
    <source>
        <strain evidence="1">AP13</strain>
    </source>
</reference>
<comment type="caution">
    <text evidence="1">The sequence shown here is derived from an EMBL/GenBank/DDBJ whole genome shotgun (WGS) entry which is preliminary data.</text>
</comment>
<organism evidence="1 2">
    <name type="scientific">Panicum virgatum</name>
    <name type="common">Blackwell switchgrass</name>
    <dbReference type="NCBI Taxonomy" id="38727"/>
    <lineage>
        <taxon>Eukaryota</taxon>
        <taxon>Viridiplantae</taxon>
        <taxon>Streptophyta</taxon>
        <taxon>Embryophyta</taxon>
        <taxon>Tracheophyta</taxon>
        <taxon>Spermatophyta</taxon>
        <taxon>Magnoliopsida</taxon>
        <taxon>Liliopsida</taxon>
        <taxon>Poales</taxon>
        <taxon>Poaceae</taxon>
        <taxon>PACMAD clade</taxon>
        <taxon>Panicoideae</taxon>
        <taxon>Panicodae</taxon>
        <taxon>Paniceae</taxon>
        <taxon>Panicinae</taxon>
        <taxon>Panicum</taxon>
        <taxon>Panicum sect. Hiantes</taxon>
    </lineage>
</organism>
<proteinExistence type="predicted"/>
<sequence length="109" mass="11993">MSSRPPALASLCAADDLLKNHWRGAKFFFLSLTVGVAAHLHTGGLFSPHKCWRECNSLEVAPDRESDEAVTARREFSPLKSSDFQAISALFTSPDLLISRVQPLHVVNC</sequence>
<gene>
    <name evidence="1" type="ORF">PVAP13_3NG269101</name>
</gene>
<evidence type="ECO:0000313" key="2">
    <source>
        <dbReference type="Proteomes" id="UP000823388"/>
    </source>
</evidence>
<name>A0A8T0UEA5_PANVG</name>
<dbReference type="EMBL" id="CM029042">
    <property type="protein sequence ID" value="KAG2622351.1"/>
    <property type="molecule type" value="Genomic_DNA"/>
</dbReference>
<evidence type="ECO:0000313" key="1">
    <source>
        <dbReference type="EMBL" id="KAG2622351.1"/>
    </source>
</evidence>
<dbReference type="AlphaFoldDB" id="A0A8T0UEA5"/>